<dbReference type="OrthoDB" id="3430276at2"/>
<reference evidence="4" key="1">
    <citation type="submission" date="2016-10" db="EMBL/GenBank/DDBJ databases">
        <authorList>
            <person name="Varghese N."/>
            <person name="Submissions S."/>
        </authorList>
    </citation>
    <scope>NUCLEOTIDE SEQUENCE [LARGE SCALE GENOMIC DNA]</scope>
    <source>
        <strain evidence="4">CGMCC 4.3568</strain>
    </source>
</reference>
<gene>
    <name evidence="3" type="ORF">SAMN05216266_11294</name>
</gene>
<dbReference type="Pfam" id="PF04149">
    <property type="entry name" value="DUF397"/>
    <property type="match status" value="1"/>
</dbReference>
<dbReference type="STRING" id="490629.SAMN05216266_11294"/>
<evidence type="ECO:0000256" key="1">
    <source>
        <dbReference type="SAM" id="MobiDB-lite"/>
    </source>
</evidence>
<feature type="region of interest" description="Disordered" evidence="1">
    <location>
        <begin position="1"/>
        <end position="22"/>
    </location>
</feature>
<dbReference type="Proteomes" id="UP000243799">
    <property type="component" value="Unassembled WGS sequence"/>
</dbReference>
<proteinExistence type="predicted"/>
<evidence type="ECO:0000259" key="2">
    <source>
        <dbReference type="Pfam" id="PF04149"/>
    </source>
</evidence>
<accession>A0A1I1B6Q2</accession>
<dbReference type="EMBL" id="FOKG01000012">
    <property type="protein sequence ID" value="SFB45737.1"/>
    <property type="molecule type" value="Genomic_DNA"/>
</dbReference>
<evidence type="ECO:0000313" key="4">
    <source>
        <dbReference type="Proteomes" id="UP000243799"/>
    </source>
</evidence>
<sequence>MSEQDLPGSAWRRSSYSDAQGNGNCVEVSCGAGAVTLRDSKDPGGGLLTVPAEAWRGLRAALRG</sequence>
<evidence type="ECO:0000313" key="3">
    <source>
        <dbReference type="EMBL" id="SFB45737.1"/>
    </source>
</evidence>
<name>A0A1I1B6Q2_9PSEU</name>
<dbReference type="InterPro" id="IPR007278">
    <property type="entry name" value="DUF397"/>
</dbReference>
<protein>
    <recommendedName>
        <fullName evidence="2">DUF397 domain-containing protein</fullName>
    </recommendedName>
</protein>
<feature type="domain" description="DUF397" evidence="2">
    <location>
        <begin position="10"/>
        <end position="63"/>
    </location>
</feature>
<organism evidence="3 4">
    <name type="scientific">Amycolatopsis marina</name>
    <dbReference type="NCBI Taxonomy" id="490629"/>
    <lineage>
        <taxon>Bacteria</taxon>
        <taxon>Bacillati</taxon>
        <taxon>Actinomycetota</taxon>
        <taxon>Actinomycetes</taxon>
        <taxon>Pseudonocardiales</taxon>
        <taxon>Pseudonocardiaceae</taxon>
        <taxon>Amycolatopsis</taxon>
    </lineage>
</organism>
<dbReference type="RefSeq" id="WP_091674788.1">
    <property type="nucleotide sequence ID" value="NZ_FOKG01000012.1"/>
</dbReference>
<keyword evidence="4" id="KW-1185">Reference proteome</keyword>
<feature type="compositionally biased region" description="Polar residues" evidence="1">
    <location>
        <begin position="12"/>
        <end position="22"/>
    </location>
</feature>
<dbReference type="AlphaFoldDB" id="A0A1I1B6Q2"/>